<organism evidence="7 8">
    <name type="scientific">Prorocentrum cordatum</name>
    <dbReference type="NCBI Taxonomy" id="2364126"/>
    <lineage>
        <taxon>Eukaryota</taxon>
        <taxon>Sar</taxon>
        <taxon>Alveolata</taxon>
        <taxon>Dinophyceae</taxon>
        <taxon>Prorocentrales</taxon>
        <taxon>Prorocentraceae</taxon>
        <taxon>Prorocentrum</taxon>
    </lineage>
</organism>
<feature type="domain" description="PDZ GRASP-type" evidence="6">
    <location>
        <begin position="350"/>
        <end position="439"/>
    </location>
</feature>
<dbReference type="EMBL" id="CAUYUJ010018411">
    <property type="protein sequence ID" value="CAK0883411.1"/>
    <property type="molecule type" value="Genomic_DNA"/>
</dbReference>
<dbReference type="SUPFAM" id="SSF50156">
    <property type="entry name" value="PDZ domain-like"/>
    <property type="match status" value="2"/>
</dbReference>
<feature type="compositionally biased region" description="Low complexity" evidence="5">
    <location>
        <begin position="658"/>
        <end position="675"/>
    </location>
</feature>
<dbReference type="InterPro" id="IPR036034">
    <property type="entry name" value="PDZ_sf"/>
</dbReference>
<reference evidence="7" key="1">
    <citation type="submission" date="2023-10" db="EMBL/GenBank/DDBJ databases">
        <authorList>
            <person name="Chen Y."/>
            <person name="Shah S."/>
            <person name="Dougan E. K."/>
            <person name="Thang M."/>
            <person name="Chan C."/>
        </authorList>
    </citation>
    <scope>NUCLEOTIDE SEQUENCE [LARGE SCALE GENOMIC DNA]</scope>
</reference>
<dbReference type="PROSITE" id="PS51865">
    <property type="entry name" value="PDZ_GRASP"/>
    <property type="match status" value="2"/>
</dbReference>
<evidence type="ECO:0000313" key="7">
    <source>
        <dbReference type="EMBL" id="CAK0883411.1"/>
    </source>
</evidence>
<protein>
    <recommendedName>
        <fullName evidence="6">PDZ GRASP-type domain-containing protein</fullName>
    </recommendedName>
</protein>
<feature type="compositionally biased region" description="Low complexity" evidence="5">
    <location>
        <begin position="609"/>
        <end position="630"/>
    </location>
</feature>
<dbReference type="Proteomes" id="UP001189429">
    <property type="component" value="Unassembled WGS sequence"/>
</dbReference>
<feature type="region of interest" description="Disordered" evidence="5">
    <location>
        <begin position="605"/>
        <end position="645"/>
    </location>
</feature>
<proteinExistence type="predicted"/>
<feature type="compositionally biased region" description="Pro residues" evidence="5">
    <location>
        <begin position="473"/>
        <end position="493"/>
    </location>
</feature>
<gene>
    <name evidence="7" type="ORF">PCOR1329_LOCUS65635</name>
</gene>
<feature type="compositionally biased region" description="Low complexity" evidence="5">
    <location>
        <begin position="494"/>
        <end position="503"/>
    </location>
</feature>
<name>A0ABN9WAW7_9DINO</name>
<evidence type="ECO:0000313" key="8">
    <source>
        <dbReference type="Proteomes" id="UP001189429"/>
    </source>
</evidence>
<comment type="subcellular location">
    <subcellularLocation>
        <location evidence="1">Golgi apparatus membrane</location>
    </subcellularLocation>
</comment>
<feature type="domain" description="PDZ GRASP-type" evidence="6">
    <location>
        <begin position="255"/>
        <end position="344"/>
    </location>
</feature>
<keyword evidence="3" id="KW-0333">Golgi apparatus</keyword>
<dbReference type="PANTHER" id="PTHR12893:SF0">
    <property type="entry name" value="GRASP65"/>
    <property type="match status" value="1"/>
</dbReference>
<accession>A0ABN9WAW7</accession>
<dbReference type="InterPro" id="IPR024958">
    <property type="entry name" value="GRASP_PDZ"/>
</dbReference>
<feature type="region of interest" description="Disordered" evidence="5">
    <location>
        <begin position="453"/>
        <end position="512"/>
    </location>
</feature>
<feature type="compositionally biased region" description="Polar residues" evidence="5">
    <location>
        <begin position="453"/>
        <end position="466"/>
    </location>
</feature>
<evidence type="ECO:0000256" key="1">
    <source>
        <dbReference type="ARBA" id="ARBA00004394"/>
    </source>
</evidence>
<dbReference type="Pfam" id="PF04495">
    <property type="entry name" value="GRASP55_65"/>
    <property type="match status" value="1"/>
</dbReference>
<evidence type="ECO:0000256" key="5">
    <source>
        <dbReference type="SAM" id="MobiDB-lite"/>
    </source>
</evidence>
<dbReference type="PANTHER" id="PTHR12893">
    <property type="entry name" value="GOLGI REASSEMBLY STACKING PROTEIN GRASP"/>
    <property type="match status" value="1"/>
</dbReference>
<evidence type="ECO:0000256" key="4">
    <source>
        <dbReference type="ARBA" id="ARBA00023136"/>
    </source>
</evidence>
<keyword evidence="4" id="KW-0472">Membrane</keyword>
<keyword evidence="8" id="KW-1185">Reference proteome</keyword>
<dbReference type="InterPro" id="IPR007583">
    <property type="entry name" value="GRASP55_65"/>
</dbReference>
<evidence type="ECO:0000259" key="6">
    <source>
        <dbReference type="PROSITE" id="PS51865"/>
    </source>
</evidence>
<feature type="region of interest" description="Disordered" evidence="5">
    <location>
        <begin position="658"/>
        <end position="679"/>
    </location>
</feature>
<sequence length="699" mass="73161">MRRVNFLNEQTVEFRIFDYGIGDIRQRRRIKAKASHLDRLFGATNAFHCALLFDRPMVRHAEMCTQLLASLFGEFEWGKPPLDSDRVLQTHAIAEVMCDDILCTMGNRPLLLFTDPDISEVLRNTTSLSSAHFAKATSKCGSMPSRATSDRDDNIFRLLMCTTKVVIKSATDLRMVSATVYRAAKGKSETPIVETTQATMLNEFFTAHPPKNDILVKRILCFKAQGAWNRKMRKVFIQLYKEIENIESFIMDHLIATGGTEVNAGSPAAEAGLEVFFDFIVEISGVKMAADQSVFFEKIREAEGIGATLVVHNIRTHKSRSVTVYPRKWGGAGLLGAVVRYDSLESTDNQGIRVLDVFENSPAKAAGLIPYKDYLLGTTEVMFRDLDELVEIVNLCLGRSIQIYVYNSDTEQIREASLIPNDKWGGGGAIGADIRSGLLHRIPAPRRPFATTQVSASACQGLSPSGTVHPASPSAPPHSVPATPPPPLGPAAAPPAAAHAHWPPAAPPATPPAAAAAAAAGAAALAGEGPPPAALEAAAAAAAQAVPAEEPASVAAAPARAPPAPAESGLRLPAAAVEQAAAPGSDTAVLVDQASSALAALGPVGGELASPARRPRSAAGRGDGASPARSPAEPRVPPSTPMDSVEAAAWGDAPACPAASAAGVVGAPPEVAHGGRAAEGLPLAPGVIYEVRAAGAGAP</sequence>
<evidence type="ECO:0000256" key="2">
    <source>
        <dbReference type="ARBA" id="ARBA00022737"/>
    </source>
</evidence>
<comment type="caution">
    <text evidence="7">The sequence shown here is derived from an EMBL/GenBank/DDBJ whole genome shotgun (WGS) entry which is preliminary data.</text>
</comment>
<keyword evidence="2" id="KW-0677">Repeat</keyword>
<dbReference type="Gene3D" id="2.30.42.10">
    <property type="match status" value="2"/>
</dbReference>
<evidence type="ECO:0000256" key="3">
    <source>
        <dbReference type="ARBA" id="ARBA00023034"/>
    </source>
</evidence>